<evidence type="ECO:0008006" key="3">
    <source>
        <dbReference type="Google" id="ProtNLM"/>
    </source>
</evidence>
<gene>
    <name evidence="1" type="ORF">ACE1CI_23415</name>
</gene>
<protein>
    <recommendedName>
        <fullName evidence="3">Filamentous hemagglutinin</fullName>
    </recommendedName>
</protein>
<keyword evidence="2" id="KW-1185">Reference proteome</keyword>
<evidence type="ECO:0000313" key="2">
    <source>
        <dbReference type="Proteomes" id="UP001576784"/>
    </source>
</evidence>
<dbReference type="Gene3D" id="2.160.20.10">
    <property type="entry name" value="Single-stranded right-handed beta-helix, Pectin lyase-like"/>
    <property type="match status" value="1"/>
</dbReference>
<dbReference type="Proteomes" id="UP001576784">
    <property type="component" value="Unassembled WGS sequence"/>
</dbReference>
<accession>A0ABV4XVV0</accession>
<comment type="caution">
    <text evidence="1">The sequence shown here is derived from an EMBL/GenBank/DDBJ whole genome shotgun (WGS) entry which is preliminary data.</text>
</comment>
<feature type="non-terminal residue" evidence="1">
    <location>
        <position position="1"/>
    </location>
</feature>
<dbReference type="InterPro" id="IPR012334">
    <property type="entry name" value="Pectin_lyas_fold"/>
</dbReference>
<proteinExistence type="predicted"/>
<reference evidence="1 2" key="1">
    <citation type="submission" date="2024-09" db="EMBL/GenBank/DDBJ databases">
        <title>Floridaenema gen nov. (Aerosakkonemataceae, Aerosakkonematales ord. nov., Cyanobacteria) from benthic tropical and subtropical fresh waters, with the description of four new species.</title>
        <authorList>
            <person name="Moretto J.A."/>
            <person name="Berthold D.E."/>
            <person name="Lefler F.W."/>
            <person name="Huang I.-S."/>
            <person name="Laughinghouse H. IV."/>
        </authorList>
    </citation>
    <scope>NUCLEOTIDE SEQUENCE [LARGE SCALE GENOMIC DNA]</scope>
    <source>
        <strain evidence="1 2">BLCC-F50</strain>
    </source>
</reference>
<name>A0ABV4XVV0_9CYAN</name>
<sequence>PCLITEKFELIPVHTLLDVGTGRLYGYNPYPVRLLWLAIAHFVRNAGVSASSFDTGAAGNLKVTANSILIDNGGFLRARTTGGSEGNINLLSSSLIMRRGSEISTNATGKATGGNIIINTDVLAALENSDISANAEDSFGGRVIINAQGIFGTKFRPDTTPESDITATSKLGSQFSGVVQINTPEVDPSSGLVNLPENAVDVSRLVPKGCIARRKETGTFYITGNGGFQYRPGDGLMSPLPTGEVRSIPEGNSSSKSQVNEQIIEAQGVYKLENGQMVLGWECPE</sequence>
<evidence type="ECO:0000313" key="1">
    <source>
        <dbReference type="EMBL" id="MFB2895869.1"/>
    </source>
</evidence>
<organism evidence="1 2">
    <name type="scientific">Floridaenema flaviceps BLCC-F50</name>
    <dbReference type="NCBI Taxonomy" id="3153642"/>
    <lineage>
        <taxon>Bacteria</taxon>
        <taxon>Bacillati</taxon>
        <taxon>Cyanobacteriota</taxon>
        <taxon>Cyanophyceae</taxon>
        <taxon>Oscillatoriophycideae</taxon>
        <taxon>Aerosakkonematales</taxon>
        <taxon>Aerosakkonemataceae</taxon>
        <taxon>Floridanema</taxon>
        <taxon>Floridanema flaviceps</taxon>
    </lineage>
</organism>
<dbReference type="EMBL" id="JBHFNR010000173">
    <property type="protein sequence ID" value="MFB2895869.1"/>
    <property type="molecule type" value="Genomic_DNA"/>
</dbReference>